<dbReference type="Proteomes" id="UP000188604">
    <property type="component" value="Chromosome"/>
</dbReference>
<reference evidence="1 2" key="1">
    <citation type="submission" date="2016-03" db="EMBL/GenBank/DDBJ databases">
        <title>Acetic acid bacteria sequencing.</title>
        <authorList>
            <person name="Brandt J."/>
            <person name="Jakob F."/>
            <person name="Vogel R.F."/>
        </authorList>
    </citation>
    <scope>NUCLEOTIDE SEQUENCE [LARGE SCALE GENOMIC DNA]</scope>
    <source>
        <strain evidence="1 2">NBRC 101099</strain>
    </source>
</reference>
<dbReference type="AlphaFoldDB" id="A0A1U9KTA1"/>
<dbReference type="RefSeq" id="WP_077808003.1">
    <property type="nucleotide sequence ID" value="NZ_BJXS01000001.1"/>
</dbReference>
<dbReference type="EMBL" id="CP014691">
    <property type="protein sequence ID" value="AQS88947.1"/>
    <property type="molecule type" value="Genomic_DNA"/>
</dbReference>
<evidence type="ECO:0000313" key="2">
    <source>
        <dbReference type="Proteomes" id="UP000188604"/>
    </source>
</evidence>
<dbReference type="STRING" id="320497.A0U93_14625"/>
<accession>A0A1U9KTA1</accession>
<proteinExistence type="predicted"/>
<organism evidence="1 2">
    <name type="scientific">Neoasaia chiangmaiensis</name>
    <dbReference type="NCBI Taxonomy" id="320497"/>
    <lineage>
        <taxon>Bacteria</taxon>
        <taxon>Pseudomonadati</taxon>
        <taxon>Pseudomonadota</taxon>
        <taxon>Alphaproteobacteria</taxon>
        <taxon>Acetobacterales</taxon>
        <taxon>Acetobacteraceae</taxon>
        <taxon>Neoasaia</taxon>
    </lineage>
</organism>
<sequence>MSSRTRPMGIGGAASIALGVVIALFGAIFVLMGAYLAVLGGSWYYVICGLVLVTSGALMVTGKLLGAWLFLAAWLGTIIWTIYEVGFEWWGWLPRDFGPTILAILVVLCVPALRRRDTIRPISRGAV</sequence>
<protein>
    <submittedName>
        <fullName evidence="1">Uncharacterized protein</fullName>
    </submittedName>
</protein>
<evidence type="ECO:0000313" key="1">
    <source>
        <dbReference type="EMBL" id="AQS88947.1"/>
    </source>
</evidence>
<dbReference type="KEGG" id="nch:A0U93_14625"/>
<name>A0A1U9KTA1_9PROT</name>
<keyword evidence="2" id="KW-1185">Reference proteome</keyword>
<gene>
    <name evidence="1" type="ORF">A0U93_14625</name>
</gene>
<dbReference type="OrthoDB" id="7027411at2"/>